<dbReference type="EMBL" id="QRYQ01000012">
    <property type="protein sequence ID" value="RGU91211.1"/>
    <property type="molecule type" value="Genomic_DNA"/>
</dbReference>
<comment type="caution">
    <text evidence="1">The sequence shown here is derived from an EMBL/GenBank/DDBJ whole genome shotgun (WGS) entry which is preliminary data.</text>
</comment>
<proteinExistence type="predicted"/>
<dbReference type="InterPro" id="IPR036412">
    <property type="entry name" value="HAD-like_sf"/>
</dbReference>
<organism evidence="1 2">
    <name type="scientific">Holdemanella biformis</name>
    <dbReference type="NCBI Taxonomy" id="1735"/>
    <lineage>
        <taxon>Bacteria</taxon>
        <taxon>Bacillati</taxon>
        <taxon>Bacillota</taxon>
        <taxon>Erysipelotrichia</taxon>
        <taxon>Erysipelotrichales</taxon>
        <taxon>Erysipelotrichaceae</taxon>
        <taxon>Holdemanella</taxon>
    </lineage>
</organism>
<dbReference type="GeneID" id="66580008"/>
<dbReference type="NCBIfam" id="TIGR01668">
    <property type="entry name" value="YqeG_hyp_ppase"/>
    <property type="match status" value="1"/>
</dbReference>
<name>A0A395W7Y3_9FIRM</name>
<dbReference type="Proteomes" id="UP000265489">
    <property type="component" value="Unassembled WGS sequence"/>
</dbReference>
<gene>
    <name evidence="1" type="ORF">DWW32_07055</name>
</gene>
<evidence type="ECO:0000313" key="2">
    <source>
        <dbReference type="Proteomes" id="UP000265489"/>
    </source>
</evidence>
<dbReference type="GO" id="GO:0008962">
    <property type="term" value="F:phosphatidylglycerophosphatase activity"/>
    <property type="evidence" value="ECO:0007669"/>
    <property type="project" value="InterPro"/>
</dbReference>
<dbReference type="RefSeq" id="WP_118325251.1">
    <property type="nucleotide sequence ID" value="NZ_CATXNH010000065.1"/>
</dbReference>
<evidence type="ECO:0000313" key="1">
    <source>
        <dbReference type="EMBL" id="RGU91211.1"/>
    </source>
</evidence>
<dbReference type="InterPro" id="IPR010021">
    <property type="entry name" value="PGPP1/Gep4"/>
</dbReference>
<accession>A0A395W7Y3</accession>
<dbReference type="SUPFAM" id="SSF56784">
    <property type="entry name" value="HAD-like"/>
    <property type="match status" value="1"/>
</dbReference>
<dbReference type="AlphaFoldDB" id="A0A395W7Y3"/>
<dbReference type="Gene3D" id="3.40.50.1000">
    <property type="entry name" value="HAD superfamily/HAD-like"/>
    <property type="match status" value="1"/>
</dbReference>
<dbReference type="Pfam" id="PF00702">
    <property type="entry name" value="Hydrolase"/>
    <property type="match status" value="1"/>
</dbReference>
<reference evidence="1 2" key="1">
    <citation type="submission" date="2018-08" db="EMBL/GenBank/DDBJ databases">
        <title>A genome reference for cultivated species of the human gut microbiota.</title>
        <authorList>
            <person name="Zou Y."/>
            <person name="Xue W."/>
            <person name="Luo G."/>
        </authorList>
    </citation>
    <scope>NUCLEOTIDE SEQUENCE [LARGE SCALE GENOMIC DNA]</scope>
    <source>
        <strain evidence="1 2">AF15-20</strain>
    </source>
</reference>
<dbReference type="InterPro" id="IPR023214">
    <property type="entry name" value="HAD_sf"/>
</dbReference>
<protein>
    <submittedName>
        <fullName evidence="1">YqeG family HAD IIIA-type phosphatase</fullName>
    </submittedName>
</protein>
<sequence>MNIFAPNYYVQSFKTLNIQRLHDHGIQLLLCDIDNTLVAYDEEVPSQDVVDFIHKLKMNGIEVALCSNSPSSRGKNFGKHLPVSKTYPFSCKPFPFCFKKAMKDHGLKASQIAILGDQMYTDILGGNIWGLYTILTAPIAIKDRNITKVFRFFEELIYGYLEKKKILKRGEFDD</sequence>